<dbReference type="InterPro" id="IPR000515">
    <property type="entry name" value="MetI-like"/>
</dbReference>
<dbReference type="InterPro" id="IPR045621">
    <property type="entry name" value="BPD_transp_1_N"/>
</dbReference>
<dbReference type="Gene3D" id="1.10.3720.10">
    <property type="entry name" value="MetI-like"/>
    <property type="match status" value="1"/>
</dbReference>
<dbReference type="SUPFAM" id="SSF161098">
    <property type="entry name" value="MetI-like"/>
    <property type="match status" value="1"/>
</dbReference>
<name>A0A1S1N6E4_9GAMM</name>
<organism evidence="11 12">
    <name type="scientific">Pseudoalteromonas byunsanensis</name>
    <dbReference type="NCBI Taxonomy" id="327939"/>
    <lineage>
        <taxon>Bacteria</taxon>
        <taxon>Pseudomonadati</taxon>
        <taxon>Pseudomonadota</taxon>
        <taxon>Gammaproteobacteria</taxon>
        <taxon>Alteromonadales</taxon>
        <taxon>Pseudoalteromonadaceae</taxon>
        <taxon>Pseudoalteromonas</taxon>
    </lineage>
</organism>
<dbReference type="OrthoDB" id="9805855at2"/>
<dbReference type="PANTHER" id="PTHR43163">
    <property type="entry name" value="DIPEPTIDE TRANSPORT SYSTEM PERMEASE PROTEIN DPPB-RELATED"/>
    <property type="match status" value="1"/>
</dbReference>
<feature type="transmembrane region" description="Helical" evidence="9">
    <location>
        <begin position="105"/>
        <end position="125"/>
    </location>
</feature>
<comment type="subcellular location">
    <subcellularLocation>
        <location evidence="1">Cell inner membrane</location>
        <topology evidence="1">Multi-pass membrane protein</topology>
    </subcellularLocation>
    <subcellularLocation>
        <location evidence="9">Cell membrane</location>
        <topology evidence="9">Multi-pass membrane protein</topology>
    </subcellularLocation>
</comment>
<protein>
    <submittedName>
        <fullName evidence="11">Peptide ABC transporter permease</fullName>
    </submittedName>
</protein>
<gene>
    <name evidence="11" type="ORF">BIW53_16385</name>
</gene>
<dbReference type="Proteomes" id="UP000180253">
    <property type="component" value="Unassembled WGS sequence"/>
</dbReference>
<accession>A0A1S1N6E4</accession>
<dbReference type="STRING" id="327939.BIW53_16385"/>
<evidence type="ECO:0000256" key="7">
    <source>
        <dbReference type="ARBA" id="ARBA00023136"/>
    </source>
</evidence>
<evidence type="ECO:0000256" key="9">
    <source>
        <dbReference type="RuleBase" id="RU363032"/>
    </source>
</evidence>
<dbReference type="EMBL" id="MNAN01000035">
    <property type="protein sequence ID" value="OHU93831.1"/>
    <property type="molecule type" value="Genomic_DNA"/>
</dbReference>
<keyword evidence="4" id="KW-0997">Cell inner membrane</keyword>
<dbReference type="GO" id="GO:0071916">
    <property type="term" value="F:dipeptide transmembrane transporter activity"/>
    <property type="evidence" value="ECO:0007669"/>
    <property type="project" value="TreeGrafter"/>
</dbReference>
<reference evidence="11 12" key="1">
    <citation type="submission" date="2016-10" db="EMBL/GenBank/DDBJ databases">
        <title>Pseudoalteromonas amylolytica sp. nov., isolated from the surface seawater.</title>
        <authorList>
            <person name="Wu Y.-H."/>
            <person name="Cheng H."/>
            <person name="Jin X.-B."/>
            <person name="Wang C.-S."/>
            <person name="Xu X.-W."/>
        </authorList>
    </citation>
    <scope>NUCLEOTIDE SEQUENCE [LARGE SCALE GENOMIC DNA]</scope>
    <source>
        <strain evidence="11 12">JCM 12483</strain>
    </source>
</reference>
<feature type="domain" description="ABC transmembrane type-1" evidence="10">
    <location>
        <begin position="97"/>
        <end position="325"/>
    </location>
</feature>
<dbReference type="RefSeq" id="WP_070993125.1">
    <property type="nucleotide sequence ID" value="NZ_CBCSHD010000004.1"/>
</dbReference>
<keyword evidence="12" id="KW-1185">Reference proteome</keyword>
<feature type="transmembrane region" description="Helical" evidence="9">
    <location>
        <begin position="137"/>
        <end position="164"/>
    </location>
</feature>
<feature type="transmembrane region" description="Helical" evidence="9">
    <location>
        <begin position="306"/>
        <end position="325"/>
    </location>
</feature>
<evidence type="ECO:0000256" key="1">
    <source>
        <dbReference type="ARBA" id="ARBA00004429"/>
    </source>
</evidence>
<feature type="transmembrane region" description="Helical" evidence="9">
    <location>
        <begin position="202"/>
        <end position="222"/>
    </location>
</feature>
<keyword evidence="3" id="KW-1003">Cell membrane</keyword>
<evidence type="ECO:0000256" key="5">
    <source>
        <dbReference type="ARBA" id="ARBA00022692"/>
    </source>
</evidence>
<dbReference type="CDD" id="cd06261">
    <property type="entry name" value="TM_PBP2"/>
    <property type="match status" value="1"/>
</dbReference>
<keyword evidence="6 9" id="KW-1133">Transmembrane helix</keyword>
<dbReference type="Pfam" id="PF00528">
    <property type="entry name" value="BPD_transp_1"/>
    <property type="match status" value="1"/>
</dbReference>
<feature type="transmembrane region" description="Helical" evidence="9">
    <location>
        <begin position="268"/>
        <end position="286"/>
    </location>
</feature>
<evidence type="ECO:0000313" key="11">
    <source>
        <dbReference type="EMBL" id="OHU93831.1"/>
    </source>
</evidence>
<comment type="similarity">
    <text evidence="8">Belongs to the binding-protein-dependent transport system permease family. OppBC subfamily.</text>
</comment>
<keyword evidence="7 9" id="KW-0472">Membrane</keyword>
<evidence type="ECO:0000313" key="12">
    <source>
        <dbReference type="Proteomes" id="UP000180253"/>
    </source>
</evidence>
<dbReference type="Pfam" id="PF19300">
    <property type="entry name" value="BPD_transp_1_N"/>
    <property type="match status" value="1"/>
</dbReference>
<dbReference type="PANTHER" id="PTHR43163:SF4">
    <property type="entry name" value="PUTRESCINE EXPORT SYSTEM PERMEASE PROTEIN SAPB"/>
    <property type="match status" value="1"/>
</dbReference>
<dbReference type="GO" id="GO:0005886">
    <property type="term" value="C:plasma membrane"/>
    <property type="evidence" value="ECO:0007669"/>
    <property type="project" value="UniProtKB-SubCell"/>
</dbReference>
<proteinExistence type="inferred from homology"/>
<evidence type="ECO:0000256" key="2">
    <source>
        <dbReference type="ARBA" id="ARBA00022448"/>
    </source>
</evidence>
<evidence type="ECO:0000256" key="8">
    <source>
        <dbReference type="ARBA" id="ARBA00024202"/>
    </source>
</evidence>
<evidence type="ECO:0000259" key="10">
    <source>
        <dbReference type="PROSITE" id="PS50928"/>
    </source>
</evidence>
<keyword evidence="2 9" id="KW-0813">Transport</keyword>
<feature type="transmembrane region" description="Helical" evidence="9">
    <location>
        <begin position="12"/>
        <end position="31"/>
    </location>
</feature>
<keyword evidence="5 9" id="KW-0812">Transmembrane</keyword>
<dbReference type="InterPro" id="IPR035906">
    <property type="entry name" value="MetI-like_sf"/>
</dbReference>
<evidence type="ECO:0000256" key="4">
    <source>
        <dbReference type="ARBA" id="ARBA00022519"/>
    </source>
</evidence>
<evidence type="ECO:0000256" key="6">
    <source>
        <dbReference type="ARBA" id="ARBA00022989"/>
    </source>
</evidence>
<sequence length="344" mass="38587">MLFEYLLRRLSLLLFMVFTLTVFTFSLSYLFPGELLANVSGQVNPSFSQSQQLTEKYHLNEGVIVQYLAFLQRILHGDWGVSLSSGQSVFDHVVKLFPATLELCVYALGVAILVGIPSGIVASAYHKRWPEKVINSLSLLGFSVPIFWLALLLIMIFCLGLGLFPMSGRIGLLYEVEPISNFILLDIVLQGFPYQGLAFVDALHHLALPTIVLAMYPTTVLIRFTRDSMLDVLEQNYIKTARAKGLNRRQLIMHHALRNALLPVIKQIGLQFSTLITLAMITEVIFSWPGVGRWLIDSIYQRDYPAIQGGLLAVSMFVILANMLAEFSHTLFDPISRNQAHGKV</sequence>
<dbReference type="PROSITE" id="PS50928">
    <property type="entry name" value="ABC_TM1"/>
    <property type="match status" value="1"/>
</dbReference>
<comment type="caution">
    <text evidence="11">The sequence shown here is derived from an EMBL/GenBank/DDBJ whole genome shotgun (WGS) entry which is preliminary data.</text>
</comment>
<dbReference type="AlphaFoldDB" id="A0A1S1N6E4"/>
<evidence type="ECO:0000256" key="3">
    <source>
        <dbReference type="ARBA" id="ARBA00022475"/>
    </source>
</evidence>